<evidence type="ECO:0000256" key="4">
    <source>
        <dbReference type="ARBA" id="ARBA00022475"/>
    </source>
</evidence>
<keyword evidence="10" id="KW-1185">Reference proteome</keyword>
<dbReference type="InterPro" id="IPR017871">
    <property type="entry name" value="ABC_transporter-like_CS"/>
</dbReference>
<dbReference type="GO" id="GO:0015833">
    <property type="term" value="P:peptide transport"/>
    <property type="evidence" value="ECO:0007669"/>
    <property type="project" value="InterPro"/>
</dbReference>
<sequence>MDNILLQVKNLSTTFYTSEGSVKALEHVSFSIERGKTLGIVGESGCGKSVLSLSIMGLLQKEKSKIDNGEIIFEGKNLLKLSAKDMRNIRGKEISMIFQEPMTSLNPVFTIGEQLKDIIKLYNFDKKVDYGKVAKELLELVEIQDAKSKLMQYPHELSGGQRQRVMIAMALASKPKLLICDEPTTALDVTMQREILLLINNLKKQMNMAVIMITHDLSVIKAVSDDVMVMYAGKVMEYNSVSDIFEKSLHPYTRDLLNSIPIIGRKSSRLSTIPGMVPNLSNKPKGCLYHERCKISTSKCRVEAPEFLILEEDKKVRCFNYDLLYKESKEKINNESSTAKSKVKSSSIVLEVSNIEKTFSQRGSFNKVWSRIFKKPECCSGAKDEIKAVDNVSFSVRKGETLGIVGESGCGKTTLSRIILGLLKPDKGNVTFDAKLQAVFQDPYSSLNPRMNIFDIISEPLDIERKFTKAEKIKIVQDMMKKCGLNEMYMHRYANEFSGGQRQRISICRSLINEPELVILDEPVSALDMSIKSQILNLLSDLQEELNLTYIMISHDLSTLYHIADRVIVMYLGEIVEIASKEELFNNPIHPYTQLLLKSILSMDKLNDAEGHLNNESNKVIKNEVRGCKFYDRCPYKRDDCKTRVYKLIEVTKEHFVSCNLGELSD</sequence>
<dbReference type="PROSITE" id="PS00211">
    <property type="entry name" value="ABC_TRANSPORTER_1"/>
    <property type="match status" value="2"/>
</dbReference>
<dbReference type="NCBIfam" id="NF008453">
    <property type="entry name" value="PRK11308.1"/>
    <property type="match status" value="2"/>
</dbReference>
<dbReference type="AlphaFoldDB" id="A0A1M5Y3C7"/>
<dbReference type="EMBL" id="FQXP01000011">
    <property type="protein sequence ID" value="SHI06561.1"/>
    <property type="molecule type" value="Genomic_DNA"/>
</dbReference>
<dbReference type="InterPro" id="IPR003439">
    <property type="entry name" value="ABC_transporter-like_ATP-bd"/>
</dbReference>
<evidence type="ECO:0000256" key="7">
    <source>
        <dbReference type="ARBA" id="ARBA00023136"/>
    </source>
</evidence>
<comment type="similarity">
    <text evidence="2">Belongs to the ABC transporter superfamily.</text>
</comment>
<dbReference type="CDD" id="cd03257">
    <property type="entry name" value="ABC_NikE_OppD_transporters"/>
    <property type="match status" value="2"/>
</dbReference>
<dbReference type="InterPro" id="IPR050388">
    <property type="entry name" value="ABC_Ni/Peptide_Import"/>
</dbReference>
<feature type="domain" description="ABC transporter" evidence="8">
    <location>
        <begin position="6"/>
        <end position="257"/>
    </location>
</feature>
<dbReference type="PANTHER" id="PTHR43297">
    <property type="entry name" value="OLIGOPEPTIDE TRANSPORT ATP-BINDING PROTEIN APPD"/>
    <property type="match status" value="1"/>
</dbReference>
<dbReference type="OrthoDB" id="9806285at2"/>
<dbReference type="PROSITE" id="PS50893">
    <property type="entry name" value="ABC_TRANSPORTER_2"/>
    <property type="match status" value="2"/>
</dbReference>
<dbReference type="RefSeq" id="WP_084666330.1">
    <property type="nucleotide sequence ID" value="NZ_FQXP01000011.1"/>
</dbReference>
<dbReference type="GO" id="GO:0005524">
    <property type="term" value="F:ATP binding"/>
    <property type="evidence" value="ECO:0007669"/>
    <property type="project" value="UniProtKB-KW"/>
</dbReference>
<protein>
    <submittedName>
        <fullName evidence="9">Peptide/nickel transport system ATP-binding protein</fullName>
    </submittedName>
</protein>
<dbReference type="FunFam" id="3.40.50.300:FF:000016">
    <property type="entry name" value="Oligopeptide ABC transporter ATP-binding component"/>
    <property type="match status" value="1"/>
</dbReference>
<dbReference type="InterPro" id="IPR027417">
    <property type="entry name" value="P-loop_NTPase"/>
</dbReference>
<name>A0A1M5Y3C7_9CLOT</name>
<dbReference type="PANTHER" id="PTHR43297:SF2">
    <property type="entry name" value="DIPEPTIDE TRANSPORT ATP-BINDING PROTEIN DPPD"/>
    <property type="match status" value="1"/>
</dbReference>
<keyword evidence="5" id="KW-0547">Nucleotide-binding</keyword>
<keyword evidence="3" id="KW-0813">Transport</keyword>
<dbReference type="SMART" id="SM00382">
    <property type="entry name" value="AAA"/>
    <property type="match status" value="2"/>
</dbReference>
<accession>A0A1M5Y3C7</accession>
<dbReference type="InterPro" id="IPR013563">
    <property type="entry name" value="Oligopep_ABC_C"/>
</dbReference>
<dbReference type="STRING" id="1121306.SAMN02745196_02623"/>
<evidence type="ECO:0000313" key="9">
    <source>
        <dbReference type="EMBL" id="SHI06561.1"/>
    </source>
</evidence>
<feature type="domain" description="ABC transporter" evidence="8">
    <location>
        <begin position="350"/>
        <end position="597"/>
    </location>
</feature>
<comment type="subcellular location">
    <subcellularLocation>
        <location evidence="1">Cell membrane</location>
        <topology evidence="1">Peripheral membrane protein</topology>
    </subcellularLocation>
</comment>
<keyword evidence="4" id="KW-1003">Cell membrane</keyword>
<evidence type="ECO:0000256" key="3">
    <source>
        <dbReference type="ARBA" id="ARBA00022448"/>
    </source>
</evidence>
<keyword evidence="6 9" id="KW-0067">ATP-binding</keyword>
<evidence type="ECO:0000256" key="1">
    <source>
        <dbReference type="ARBA" id="ARBA00004202"/>
    </source>
</evidence>
<evidence type="ECO:0000259" key="8">
    <source>
        <dbReference type="PROSITE" id="PS50893"/>
    </source>
</evidence>
<organism evidence="9 10">
    <name type="scientific">Clostridium collagenovorans DSM 3089</name>
    <dbReference type="NCBI Taxonomy" id="1121306"/>
    <lineage>
        <taxon>Bacteria</taxon>
        <taxon>Bacillati</taxon>
        <taxon>Bacillota</taxon>
        <taxon>Clostridia</taxon>
        <taxon>Eubacteriales</taxon>
        <taxon>Clostridiaceae</taxon>
        <taxon>Clostridium</taxon>
    </lineage>
</organism>
<dbReference type="Proteomes" id="UP000184526">
    <property type="component" value="Unassembled WGS sequence"/>
</dbReference>
<evidence type="ECO:0000313" key="10">
    <source>
        <dbReference type="Proteomes" id="UP000184526"/>
    </source>
</evidence>
<evidence type="ECO:0000256" key="2">
    <source>
        <dbReference type="ARBA" id="ARBA00005417"/>
    </source>
</evidence>
<dbReference type="NCBIfam" id="TIGR01727">
    <property type="entry name" value="oligo_HPY"/>
    <property type="match status" value="2"/>
</dbReference>
<reference evidence="9 10" key="1">
    <citation type="submission" date="2016-11" db="EMBL/GenBank/DDBJ databases">
        <authorList>
            <person name="Jaros S."/>
            <person name="Januszkiewicz K."/>
            <person name="Wedrychowicz H."/>
        </authorList>
    </citation>
    <scope>NUCLEOTIDE SEQUENCE [LARGE SCALE GENOMIC DNA]</scope>
    <source>
        <strain evidence="9 10">DSM 3089</strain>
    </source>
</reference>
<dbReference type="GO" id="GO:0005886">
    <property type="term" value="C:plasma membrane"/>
    <property type="evidence" value="ECO:0007669"/>
    <property type="project" value="UniProtKB-SubCell"/>
</dbReference>
<dbReference type="Gene3D" id="3.40.50.300">
    <property type="entry name" value="P-loop containing nucleotide triphosphate hydrolases"/>
    <property type="match status" value="2"/>
</dbReference>
<evidence type="ECO:0000256" key="6">
    <source>
        <dbReference type="ARBA" id="ARBA00022840"/>
    </source>
</evidence>
<dbReference type="GO" id="GO:0016887">
    <property type="term" value="F:ATP hydrolysis activity"/>
    <property type="evidence" value="ECO:0007669"/>
    <property type="project" value="InterPro"/>
</dbReference>
<keyword evidence="7" id="KW-0472">Membrane</keyword>
<dbReference type="InterPro" id="IPR003593">
    <property type="entry name" value="AAA+_ATPase"/>
</dbReference>
<evidence type="ECO:0000256" key="5">
    <source>
        <dbReference type="ARBA" id="ARBA00022741"/>
    </source>
</evidence>
<dbReference type="Pfam" id="PF00005">
    <property type="entry name" value="ABC_tran"/>
    <property type="match status" value="2"/>
</dbReference>
<gene>
    <name evidence="9" type="ORF">SAMN02745196_02623</name>
</gene>
<proteinExistence type="inferred from homology"/>
<dbReference type="Pfam" id="PF08352">
    <property type="entry name" value="oligo_HPY"/>
    <property type="match status" value="2"/>
</dbReference>
<dbReference type="SUPFAM" id="SSF52540">
    <property type="entry name" value="P-loop containing nucleoside triphosphate hydrolases"/>
    <property type="match status" value="2"/>
</dbReference>